<reference evidence="6" key="1">
    <citation type="submission" date="2020-11" db="EMBL/GenBank/DDBJ databases">
        <authorList>
            <person name="Tran Van P."/>
        </authorList>
    </citation>
    <scope>NUCLEOTIDE SEQUENCE</scope>
</reference>
<dbReference type="CDD" id="cd00041">
    <property type="entry name" value="CUB"/>
    <property type="match status" value="1"/>
</dbReference>
<keyword evidence="2" id="KW-1015">Disulfide bond</keyword>
<dbReference type="OrthoDB" id="6431754at2759"/>
<protein>
    <recommendedName>
        <fullName evidence="5">CUB domain-containing protein</fullName>
    </recommendedName>
</protein>
<gene>
    <name evidence="6" type="ORF">DSTB1V02_LOCUS1325</name>
</gene>
<dbReference type="SUPFAM" id="SSF49854">
    <property type="entry name" value="Spermadhesin, CUB domain"/>
    <property type="match status" value="1"/>
</dbReference>
<evidence type="ECO:0000256" key="2">
    <source>
        <dbReference type="ARBA" id="ARBA00023157"/>
    </source>
</evidence>
<name>A0A7R8WZU5_9CRUS</name>
<keyword evidence="4" id="KW-0472">Membrane</keyword>
<comment type="caution">
    <text evidence="3">Lacks conserved residue(s) required for the propagation of feature annotation.</text>
</comment>
<dbReference type="CDD" id="cd00033">
    <property type="entry name" value="CCP"/>
    <property type="match status" value="1"/>
</dbReference>
<evidence type="ECO:0000313" key="6">
    <source>
        <dbReference type="EMBL" id="CAD7241331.1"/>
    </source>
</evidence>
<dbReference type="SMART" id="SM00042">
    <property type="entry name" value="CUB"/>
    <property type="match status" value="1"/>
</dbReference>
<dbReference type="InterPro" id="IPR000859">
    <property type="entry name" value="CUB_dom"/>
</dbReference>
<dbReference type="EMBL" id="CAJPEV010000123">
    <property type="protein sequence ID" value="CAG0880966.1"/>
    <property type="molecule type" value="Genomic_DNA"/>
</dbReference>
<dbReference type="Pfam" id="PF00431">
    <property type="entry name" value="CUB"/>
    <property type="match status" value="1"/>
</dbReference>
<sequence>MVLSELVSVALKRNPATIFKIQWRGSKFGQAVGVILYLVFTSTVSDADEELGLHSSGTRDPLSLAYKGLLADAEVINPMGDNMIQKYCNIQVKALEGFLQSPGYPDYYPKTENCTWKVPVRSGQEVALTLLDVDLKVPDVFSGAQTCNDSLKIMNGSQVLRSICGGVVSSTTINISAVDVRVTLYSGGFQPKRGVFISYKVYHCGDLETPHRASMANSTPSVFIFSCEDGYLYQDTLLQSRVLQCLQNVWNDTLPAACVSINQLLDSGNQSVLDVLHAFIKRRRSMSIWEFLSGRMSDIVLPLVIVLILIIGNAVFLLYLFHLRHRNLNRRGVPALLLEDTEDERKPEGTLS</sequence>
<proteinExistence type="predicted"/>
<dbReference type="EMBL" id="LR899640">
    <property type="protein sequence ID" value="CAD7241331.1"/>
    <property type="molecule type" value="Genomic_DNA"/>
</dbReference>
<dbReference type="InterPro" id="IPR035976">
    <property type="entry name" value="Sushi/SCR/CCP_sf"/>
</dbReference>
<evidence type="ECO:0000259" key="5">
    <source>
        <dbReference type="PROSITE" id="PS01180"/>
    </source>
</evidence>
<dbReference type="AlphaFoldDB" id="A0A7R8WZU5"/>
<keyword evidence="4" id="KW-1133">Transmembrane helix</keyword>
<dbReference type="PROSITE" id="PS01180">
    <property type="entry name" value="CUB"/>
    <property type="match status" value="1"/>
</dbReference>
<dbReference type="Gene3D" id="2.60.120.290">
    <property type="entry name" value="Spermadhesin, CUB domain"/>
    <property type="match status" value="1"/>
</dbReference>
<dbReference type="PANTHER" id="PTHR24251">
    <property type="entry name" value="OVOCHYMASE-RELATED"/>
    <property type="match status" value="1"/>
</dbReference>
<keyword evidence="7" id="KW-1185">Reference proteome</keyword>
<feature type="domain" description="CUB" evidence="5">
    <location>
        <begin position="88"/>
        <end position="202"/>
    </location>
</feature>
<evidence type="ECO:0000256" key="1">
    <source>
        <dbReference type="ARBA" id="ARBA00022737"/>
    </source>
</evidence>
<dbReference type="Proteomes" id="UP000677054">
    <property type="component" value="Unassembled WGS sequence"/>
</dbReference>
<feature type="transmembrane region" description="Helical" evidence="4">
    <location>
        <begin position="299"/>
        <end position="321"/>
    </location>
</feature>
<dbReference type="SUPFAM" id="SSF57535">
    <property type="entry name" value="Complement control module/SCR domain"/>
    <property type="match status" value="1"/>
</dbReference>
<accession>A0A7R8WZU5</accession>
<organism evidence="6">
    <name type="scientific">Darwinula stevensoni</name>
    <dbReference type="NCBI Taxonomy" id="69355"/>
    <lineage>
        <taxon>Eukaryota</taxon>
        <taxon>Metazoa</taxon>
        <taxon>Ecdysozoa</taxon>
        <taxon>Arthropoda</taxon>
        <taxon>Crustacea</taxon>
        <taxon>Oligostraca</taxon>
        <taxon>Ostracoda</taxon>
        <taxon>Podocopa</taxon>
        <taxon>Podocopida</taxon>
        <taxon>Darwinulocopina</taxon>
        <taxon>Darwinuloidea</taxon>
        <taxon>Darwinulidae</taxon>
        <taxon>Darwinula</taxon>
    </lineage>
</organism>
<dbReference type="InterPro" id="IPR035914">
    <property type="entry name" value="Sperma_CUB_dom_sf"/>
</dbReference>
<keyword evidence="4" id="KW-0812">Transmembrane</keyword>
<keyword evidence="1" id="KW-0677">Repeat</keyword>
<evidence type="ECO:0000313" key="7">
    <source>
        <dbReference type="Proteomes" id="UP000677054"/>
    </source>
</evidence>
<evidence type="ECO:0000256" key="3">
    <source>
        <dbReference type="PROSITE-ProRule" id="PRU00059"/>
    </source>
</evidence>
<evidence type="ECO:0000256" key="4">
    <source>
        <dbReference type="SAM" id="Phobius"/>
    </source>
</evidence>
<dbReference type="InterPro" id="IPR000436">
    <property type="entry name" value="Sushi_SCR_CCP_dom"/>
</dbReference>